<evidence type="ECO:0000256" key="1">
    <source>
        <dbReference type="SAM" id="MobiDB-lite"/>
    </source>
</evidence>
<feature type="compositionally biased region" description="Polar residues" evidence="1">
    <location>
        <begin position="70"/>
        <end position="89"/>
    </location>
</feature>
<dbReference type="EMBL" id="CAJMWS010000207">
    <property type="protein sequence ID" value="CAE6378294.1"/>
    <property type="molecule type" value="Genomic_DNA"/>
</dbReference>
<feature type="region of interest" description="Disordered" evidence="1">
    <location>
        <begin position="58"/>
        <end position="90"/>
    </location>
</feature>
<sequence>MTFTVAQSNETAYDAKLYPNVAAVAAVYGNPDDKYSKRLASRDTSFPGQPYFLWGQPLSNAGLPGAPASGDNSSTPNTTDGNTGSNNAGKQAGCGMRLWFGGFLSLSLLLA</sequence>
<organism evidence="2 3">
    <name type="scientific">Rhizoctonia solani</name>
    <dbReference type="NCBI Taxonomy" id="456999"/>
    <lineage>
        <taxon>Eukaryota</taxon>
        <taxon>Fungi</taxon>
        <taxon>Dikarya</taxon>
        <taxon>Basidiomycota</taxon>
        <taxon>Agaricomycotina</taxon>
        <taxon>Agaricomycetes</taxon>
        <taxon>Cantharellales</taxon>
        <taxon>Ceratobasidiaceae</taxon>
        <taxon>Rhizoctonia</taxon>
    </lineage>
</organism>
<reference evidence="2" key="1">
    <citation type="submission" date="2021-01" db="EMBL/GenBank/DDBJ databases">
        <authorList>
            <person name="Kaushik A."/>
        </authorList>
    </citation>
    <scope>NUCLEOTIDE SEQUENCE</scope>
    <source>
        <strain evidence="2">AG1-1C</strain>
    </source>
</reference>
<comment type="caution">
    <text evidence="2">The sequence shown here is derived from an EMBL/GenBank/DDBJ whole genome shotgun (WGS) entry which is preliminary data.</text>
</comment>
<evidence type="ECO:0000313" key="2">
    <source>
        <dbReference type="EMBL" id="CAE6378294.1"/>
    </source>
</evidence>
<gene>
    <name evidence="2" type="ORF">RDB_LOCUS31980</name>
</gene>
<protein>
    <submittedName>
        <fullName evidence="2">Uncharacterized protein</fullName>
    </submittedName>
</protein>
<dbReference type="Proteomes" id="UP000663846">
    <property type="component" value="Unassembled WGS sequence"/>
</dbReference>
<evidence type="ECO:0000313" key="3">
    <source>
        <dbReference type="Proteomes" id="UP000663846"/>
    </source>
</evidence>
<accession>A0A8H2WHB7</accession>
<name>A0A8H2WHB7_9AGAM</name>
<dbReference type="AlphaFoldDB" id="A0A8H2WHB7"/>
<proteinExistence type="predicted"/>